<keyword evidence="1" id="KW-0472">Membrane</keyword>
<dbReference type="PATRIC" id="fig|1365257.3.peg.5166"/>
<dbReference type="RefSeq" id="WP_063373041.1">
    <property type="nucleotide sequence ID" value="NZ_AUXX01000073.1"/>
</dbReference>
<gene>
    <name evidence="2" type="ORF">N478_08740</name>
</gene>
<evidence type="ECO:0000256" key="1">
    <source>
        <dbReference type="SAM" id="Phobius"/>
    </source>
</evidence>
<dbReference type="EMBL" id="AUXX01000073">
    <property type="protein sequence ID" value="KZN59105.1"/>
    <property type="molecule type" value="Genomic_DNA"/>
</dbReference>
<comment type="caution">
    <text evidence="2">The sequence shown here is derived from an EMBL/GenBank/DDBJ whole genome shotgun (WGS) entry which is preliminary data.</text>
</comment>
<dbReference type="AlphaFoldDB" id="A0A167IA71"/>
<organism evidence="2 3">
    <name type="scientific">Pseudoalteromonas luteoviolacea S4060-1</name>
    <dbReference type="NCBI Taxonomy" id="1365257"/>
    <lineage>
        <taxon>Bacteria</taxon>
        <taxon>Pseudomonadati</taxon>
        <taxon>Pseudomonadota</taxon>
        <taxon>Gammaproteobacteria</taxon>
        <taxon>Alteromonadales</taxon>
        <taxon>Pseudoalteromonadaceae</taxon>
        <taxon>Pseudoalteromonas</taxon>
    </lineage>
</organism>
<keyword evidence="1" id="KW-1133">Transmembrane helix</keyword>
<sequence>MSPEFNVILLNAAILLIAYFVIYPRYAGNDFKKISAQDFIASMVSLGVVGSVYFGTGAEFSLIWFNVTWAWFTLVTFTLIELPLFYWYAKRHNVKLP</sequence>
<evidence type="ECO:0000313" key="2">
    <source>
        <dbReference type="EMBL" id="KZN59105.1"/>
    </source>
</evidence>
<evidence type="ECO:0000313" key="3">
    <source>
        <dbReference type="Proteomes" id="UP000076661"/>
    </source>
</evidence>
<feature type="transmembrane region" description="Helical" evidence="1">
    <location>
        <begin position="39"/>
        <end position="63"/>
    </location>
</feature>
<dbReference type="Proteomes" id="UP000076661">
    <property type="component" value="Unassembled WGS sequence"/>
</dbReference>
<feature type="transmembrane region" description="Helical" evidence="1">
    <location>
        <begin position="6"/>
        <end position="27"/>
    </location>
</feature>
<protein>
    <submittedName>
        <fullName evidence="2">Uncharacterized protein</fullName>
    </submittedName>
</protein>
<accession>A0A167IA71</accession>
<proteinExistence type="predicted"/>
<feature type="transmembrane region" description="Helical" evidence="1">
    <location>
        <begin position="69"/>
        <end position="89"/>
    </location>
</feature>
<keyword evidence="1" id="KW-0812">Transmembrane</keyword>
<reference evidence="2 3" key="1">
    <citation type="submission" date="2013-07" db="EMBL/GenBank/DDBJ databases">
        <title>Comparative Genomic and Metabolomic Analysis of Twelve Strains of Pseudoalteromonas luteoviolacea.</title>
        <authorList>
            <person name="Vynne N.G."/>
            <person name="Mansson M."/>
            <person name="Gram L."/>
        </authorList>
    </citation>
    <scope>NUCLEOTIDE SEQUENCE [LARGE SCALE GENOMIC DNA]</scope>
    <source>
        <strain evidence="2 3">S4060-1</strain>
    </source>
</reference>
<name>A0A167IA71_9GAMM</name>